<dbReference type="PANTHER" id="PTHR12277:SF81">
    <property type="entry name" value="PROTEIN ABHD13"/>
    <property type="match status" value="1"/>
</dbReference>
<evidence type="ECO:0000259" key="2">
    <source>
        <dbReference type="Pfam" id="PF12146"/>
    </source>
</evidence>
<evidence type="ECO:0000313" key="3">
    <source>
        <dbReference type="EMBL" id="MFD2562585.1"/>
    </source>
</evidence>
<reference evidence="4" key="1">
    <citation type="journal article" date="2019" name="Int. J. Syst. Evol. Microbiol.">
        <title>The Global Catalogue of Microorganisms (GCM) 10K type strain sequencing project: providing services to taxonomists for standard genome sequencing and annotation.</title>
        <authorList>
            <consortium name="The Broad Institute Genomics Platform"/>
            <consortium name="The Broad Institute Genome Sequencing Center for Infectious Disease"/>
            <person name="Wu L."/>
            <person name="Ma J."/>
        </authorList>
    </citation>
    <scope>NUCLEOTIDE SEQUENCE [LARGE SCALE GENOMIC DNA]</scope>
    <source>
        <strain evidence="4">KCTC 52274</strain>
    </source>
</reference>
<feature type="transmembrane region" description="Helical" evidence="1">
    <location>
        <begin position="7"/>
        <end position="25"/>
    </location>
</feature>
<protein>
    <submittedName>
        <fullName evidence="3">Alpha/beta fold hydrolase</fullName>
    </submittedName>
</protein>
<feature type="domain" description="Serine aminopeptidase S33" evidence="2">
    <location>
        <begin position="69"/>
        <end position="176"/>
    </location>
</feature>
<dbReference type="RefSeq" id="WP_378291303.1">
    <property type="nucleotide sequence ID" value="NZ_JBHULE010000008.1"/>
</dbReference>
<evidence type="ECO:0000256" key="1">
    <source>
        <dbReference type="SAM" id="Phobius"/>
    </source>
</evidence>
<keyword evidence="4" id="KW-1185">Reference proteome</keyword>
<keyword evidence="1" id="KW-1133">Transmembrane helix</keyword>
<dbReference type="EMBL" id="JBHULE010000008">
    <property type="protein sequence ID" value="MFD2562585.1"/>
    <property type="molecule type" value="Genomic_DNA"/>
</dbReference>
<keyword evidence="1" id="KW-0812">Transmembrane</keyword>
<keyword evidence="1" id="KW-0472">Membrane</keyword>
<accession>A0ABW5LDF3</accession>
<dbReference type="Gene3D" id="3.40.50.1820">
    <property type="entry name" value="alpha/beta hydrolase"/>
    <property type="match status" value="1"/>
</dbReference>
<dbReference type="InterPro" id="IPR029058">
    <property type="entry name" value="AB_hydrolase_fold"/>
</dbReference>
<proteinExistence type="predicted"/>
<sequence>MSKLKRVLIWTLIVYLIGMGLLYFFQHKIIFQPKKLSELHSFQFDHPFEEFFLETTDGERLNAIHFKNQNPKGVILYFHGNKGSLSRWGNITTFFAKKQYDVIVMDYRSYGKSTGTITEENLYKDAQLFYEYALTKYDEDQVIIYGRSLGTGIGTKIASTNKPGNLVLETPYNTMEEVTSHWLPIFPVKQILQYKFPSNKFVKEVQCPITIYHGTDDGVVPYGSGKRLFESISTSNKRMITIEGGSHNNLIKFEKYRNTIDQVLSKKNDEK</sequence>
<dbReference type="SUPFAM" id="SSF53474">
    <property type="entry name" value="alpha/beta-Hydrolases"/>
    <property type="match status" value="1"/>
</dbReference>
<dbReference type="Proteomes" id="UP001597319">
    <property type="component" value="Unassembled WGS sequence"/>
</dbReference>
<dbReference type="GO" id="GO:0016787">
    <property type="term" value="F:hydrolase activity"/>
    <property type="evidence" value="ECO:0007669"/>
    <property type="project" value="UniProtKB-KW"/>
</dbReference>
<organism evidence="3 4">
    <name type="scientific">Aquimarina rubra</name>
    <dbReference type="NCBI Taxonomy" id="1920033"/>
    <lineage>
        <taxon>Bacteria</taxon>
        <taxon>Pseudomonadati</taxon>
        <taxon>Bacteroidota</taxon>
        <taxon>Flavobacteriia</taxon>
        <taxon>Flavobacteriales</taxon>
        <taxon>Flavobacteriaceae</taxon>
        <taxon>Aquimarina</taxon>
    </lineage>
</organism>
<dbReference type="Pfam" id="PF12146">
    <property type="entry name" value="Hydrolase_4"/>
    <property type="match status" value="1"/>
</dbReference>
<gene>
    <name evidence="3" type="ORF">ACFSR1_07850</name>
</gene>
<comment type="caution">
    <text evidence="3">The sequence shown here is derived from an EMBL/GenBank/DDBJ whole genome shotgun (WGS) entry which is preliminary data.</text>
</comment>
<dbReference type="InterPro" id="IPR022742">
    <property type="entry name" value="Hydrolase_4"/>
</dbReference>
<name>A0ABW5LDF3_9FLAO</name>
<dbReference type="PANTHER" id="PTHR12277">
    <property type="entry name" value="ALPHA/BETA HYDROLASE DOMAIN-CONTAINING PROTEIN"/>
    <property type="match status" value="1"/>
</dbReference>
<evidence type="ECO:0000313" key="4">
    <source>
        <dbReference type="Proteomes" id="UP001597319"/>
    </source>
</evidence>
<keyword evidence="3" id="KW-0378">Hydrolase</keyword>